<dbReference type="CDD" id="cd07067">
    <property type="entry name" value="HP_PGM_like"/>
    <property type="match status" value="1"/>
</dbReference>
<organism evidence="2 3">
    <name type="scientific">Papaver nudicaule</name>
    <name type="common">Iceland poppy</name>
    <dbReference type="NCBI Taxonomy" id="74823"/>
    <lineage>
        <taxon>Eukaryota</taxon>
        <taxon>Viridiplantae</taxon>
        <taxon>Streptophyta</taxon>
        <taxon>Embryophyta</taxon>
        <taxon>Tracheophyta</taxon>
        <taxon>Spermatophyta</taxon>
        <taxon>Magnoliopsida</taxon>
        <taxon>Ranunculales</taxon>
        <taxon>Papaveraceae</taxon>
        <taxon>Papaveroideae</taxon>
        <taxon>Papaver</taxon>
    </lineage>
</organism>
<evidence type="ECO:0008006" key="4">
    <source>
        <dbReference type="Google" id="ProtNLM"/>
    </source>
</evidence>
<accession>A0AA41RZY8</accession>
<feature type="non-terminal residue" evidence="2">
    <location>
        <position position="249"/>
    </location>
</feature>
<dbReference type="PANTHER" id="PTHR48100">
    <property type="entry name" value="BROAD-SPECIFICITY PHOSPHATASE YOR283W-RELATED"/>
    <property type="match status" value="1"/>
</dbReference>
<dbReference type="InterPro" id="IPR050275">
    <property type="entry name" value="PGM_Phosphatase"/>
</dbReference>
<proteinExistence type="inferred from homology"/>
<dbReference type="SUPFAM" id="SSF53254">
    <property type="entry name" value="Phosphoglycerate mutase-like"/>
    <property type="match status" value="1"/>
</dbReference>
<dbReference type="InterPro" id="IPR013078">
    <property type="entry name" value="His_Pase_superF_clade-1"/>
</dbReference>
<dbReference type="GO" id="GO:0005737">
    <property type="term" value="C:cytoplasm"/>
    <property type="evidence" value="ECO:0007669"/>
    <property type="project" value="TreeGrafter"/>
</dbReference>
<sequence>MDSSATTSIFPLHRTKTLHLVRHAQGVHNVEGEKDFSAYKSEEFFDAQLTPLGWQQVDNLHKHVHESGLSNKVELVIVSPMLRTLQTAVGSFGAGGDADGKDVPPLMVANAGNSSRSAIPSLNAPPFVAVELCREQMGVHPCDRRRNITEYQTIFPAIDFSLASIWQLMLYSNFCSCISIEDEEDVLWKADVRESKVSVATRGMEFVNWLWTRKEKEIAVVSHSAFLLQTLAAFGNDCHPTVQGEIRKR</sequence>
<name>A0AA41RZY8_PAPNU</name>
<dbReference type="Gene3D" id="3.40.50.1240">
    <property type="entry name" value="Phosphoglycerate mutase-like"/>
    <property type="match status" value="1"/>
</dbReference>
<dbReference type="Proteomes" id="UP001177140">
    <property type="component" value="Unassembled WGS sequence"/>
</dbReference>
<dbReference type="Pfam" id="PF00300">
    <property type="entry name" value="His_Phos_1"/>
    <property type="match status" value="1"/>
</dbReference>
<keyword evidence="3" id="KW-1185">Reference proteome</keyword>
<dbReference type="PANTHER" id="PTHR48100:SF1">
    <property type="entry name" value="HISTIDINE PHOSPHATASE FAMILY PROTEIN-RELATED"/>
    <property type="match status" value="1"/>
</dbReference>
<reference evidence="2" key="1">
    <citation type="submission" date="2022-03" db="EMBL/GenBank/DDBJ databases">
        <title>A functionally conserved STORR gene fusion in Papaver species that diverged 16.8 million years ago.</title>
        <authorList>
            <person name="Catania T."/>
        </authorList>
    </citation>
    <scope>NUCLEOTIDE SEQUENCE</scope>
    <source>
        <strain evidence="2">S-191538</strain>
    </source>
</reference>
<evidence type="ECO:0000313" key="3">
    <source>
        <dbReference type="Proteomes" id="UP001177140"/>
    </source>
</evidence>
<dbReference type="InterPro" id="IPR029033">
    <property type="entry name" value="His_PPase_superfam"/>
</dbReference>
<dbReference type="EMBL" id="JAJJMA010059997">
    <property type="protein sequence ID" value="MCL7026684.1"/>
    <property type="molecule type" value="Genomic_DNA"/>
</dbReference>
<evidence type="ECO:0000256" key="1">
    <source>
        <dbReference type="ARBA" id="ARBA00038362"/>
    </source>
</evidence>
<evidence type="ECO:0000313" key="2">
    <source>
        <dbReference type="EMBL" id="MCL7026684.1"/>
    </source>
</evidence>
<dbReference type="SMART" id="SM00855">
    <property type="entry name" value="PGAM"/>
    <property type="match status" value="1"/>
</dbReference>
<comment type="similarity">
    <text evidence="1">Belongs to the phosphoglycerate mutase family.</text>
</comment>
<protein>
    <recommendedName>
        <fullName evidence="4">Phosphoglycerate mutase-like protein</fullName>
    </recommendedName>
</protein>
<dbReference type="GO" id="GO:0016791">
    <property type="term" value="F:phosphatase activity"/>
    <property type="evidence" value="ECO:0007669"/>
    <property type="project" value="TreeGrafter"/>
</dbReference>
<comment type="caution">
    <text evidence="2">The sequence shown here is derived from an EMBL/GenBank/DDBJ whole genome shotgun (WGS) entry which is preliminary data.</text>
</comment>
<gene>
    <name evidence="2" type="ORF">MKW94_016046</name>
</gene>
<dbReference type="AlphaFoldDB" id="A0AA41RZY8"/>